<evidence type="ECO:0000256" key="1">
    <source>
        <dbReference type="SAM" id="MobiDB-lite"/>
    </source>
</evidence>
<feature type="transmembrane region" description="Helical" evidence="2">
    <location>
        <begin position="83"/>
        <end position="103"/>
    </location>
</feature>
<dbReference type="AlphaFoldDB" id="B5H598"/>
<gene>
    <name evidence="3" type="ORF">SSDG_00325</name>
</gene>
<protein>
    <submittedName>
        <fullName evidence="3">Uncharacterized protein</fullName>
    </submittedName>
</protein>
<accession>B5H598</accession>
<feature type="region of interest" description="Disordered" evidence="1">
    <location>
        <begin position="217"/>
        <end position="267"/>
    </location>
</feature>
<feature type="compositionally biased region" description="Low complexity" evidence="1">
    <location>
        <begin position="239"/>
        <end position="249"/>
    </location>
</feature>
<dbReference type="eggNOG" id="ENOG50336YY">
    <property type="taxonomic scope" value="Bacteria"/>
</dbReference>
<proteinExistence type="predicted"/>
<keyword evidence="2" id="KW-0472">Membrane</keyword>
<name>B5H598_STRE2</name>
<evidence type="ECO:0000256" key="2">
    <source>
        <dbReference type="SAM" id="Phobius"/>
    </source>
</evidence>
<dbReference type="EMBL" id="CM000950">
    <property type="protein sequence ID" value="EDY62009.1"/>
    <property type="molecule type" value="Genomic_DNA"/>
</dbReference>
<dbReference type="Proteomes" id="UP000002805">
    <property type="component" value="Chromosome"/>
</dbReference>
<evidence type="ECO:0000313" key="3">
    <source>
        <dbReference type="EMBL" id="EDY62009.1"/>
    </source>
</evidence>
<feature type="region of interest" description="Disordered" evidence="1">
    <location>
        <begin position="1"/>
        <end position="74"/>
    </location>
</feature>
<reference evidence="4" key="2">
    <citation type="submission" date="2009-10" db="EMBL/GenBank/DDBJ databases">
        <title>The genome sequence of Streptomyces pristinaespiralis strain ATCC 25486.</title>
        <authorList>
            <consortium name="The Broad Institute Genome Sequencing Platform"/>
            <consortium name="Broad Institute Microbial Sequencing Center"/>
            <person name="Fischbach M."/>
            <person name="Godfrey P."/>
            <person name="Ward D."/>
            <person name="Young S."/>
            <person name="Zeng Q."/>
            <person name="Koehrsen M."/>
            <person name="Alvarado L."/>
            <person name="Berlin A.M."/>
            <person name="Bochicchio J."/>
            <person name="Borenstein D."/>
            <person name="Chapman S.B."/>
            <person name="Chen Z."/>
            <person name="Engels R."/>
            <person name="Freedman E."/>
            <person name="Gellesch M."/>
            <person name="Goldberg J."/>
            <person name="Griggs A."/>
            <person name="Gujja S."/>
            <person name="Heilman E.R."/>
            <person name="Heiman D.I."/>
            <person name="Hepburn T.A."/>
            <person name="Howarth C."/>
            <person name="Jen D."/>
            <person name="Larson L."/>
            <person name="Lewis B."/>
            <person name="Mehta T."/>
            <person name="Park D."/>
            <person name="Pearson M."/>
            <person name="Richards J."/>
            <person name="Roberts A."/>
            <person name="Saif S."/>
            <person name="Shea T.D."/>
            <person name="Shenoy N."/>
            <person name="Sisk P."/>
            <person name="Stolte C."/>
            <person name="Sykes S.N."/>
            <person name="Thomson T."/>
            <person name="Walk T."/>
            <person name="White J."/>
            <person name="Yandava C."/>
            <person name="Straight P."/>
            <person name="Clardy J."/>
            <person name="Hung D."/>
            <person name="Kolter R."/>
            <person name="Mekalanos J."/>
            <person name="Walker S."/>
            <person name="Walsh C.T."/>
            <person name="Wieland-Brown L.C."/>
            <person name="Haas B."/>
            <person name="Nusbaum C."/>
            <person name="Birren B."/>
        </authorList>
    </citation>
    <scope>NUCLEOTIDE SEQUENCE [LARGE SCALE GENOMIC DNA]</scope>
    <source>
        <strain evidence="4">ATCC 25486 / DSM 40338 / CBS 914.69 / JCM 4507 / NBRC 13074 / NRRL 2958 / 5647</strain>
    </source>
</reference>
<dbReference type="HOGENOM" id="CLU_076360_0_0_11"/>
<keyword evidence="2" id="KW-0812">Transmembrane</keyword>
<keyword evidence="2" id="KW-1133">Transmembrane helix</keyword>
<organism evidence="3 4">
    <name type="scientific">Streptomyces pristinaespiralis (strain ATCC 25486 / DSM 40338 / CBS 914.69 / JCM 4507 / KCC S-0507 / NBRC 13074 / NRRL 2958 / 5647)</name>
    <dbReference type="NCBI Taxonomy" id="457429"/>
    <lineage>
        <taxon>Bacteria</taxon>
        <taxon>Bacillati</taxon>
        <taxon>Actinomycetota</taxon>
        <taxon>Actinomycetes</taxon>
        <taxon>Kitasatosporales</taxon>
        <taxon>Streptomycetaceae</taxon>
        <taxon>Streptomyces</taxon>
    </lineage>
</organism>
<keyword evidence="4" id="KW-1185">Reference proteome</keyword>
<evidence type="ECO:0000313" key="4">
    <source>
        <dbReference type="Proteomes" id="UP000002805"/>
    </source>
</evidence>
<sequence>MRHGPQGPGRQATAARRGPWAPAPGGIGEPCSAAAEPAGNPAGGIPTLGTEPEALGRCTRDDAGADGPGRASAGGSMRLLRRVAALAALLALTWVFAPVAAAGGPTSVFLVSPESGETASLYYADKEYGTLTDLLGPTGSDGSKERPPSLDMAMGTRQITVTWMVHDVDPWRVDRLYPGDERDTVWIHTSTESGGEQGTWHTAQRPGKLIELLGGLGLMGEKSPSGGGGGDYPPPWEQDAGATEEAPAGPAGGPPGEDRPRPTAAASTSTTGWWWSIPGLAAGAVLALFLRPLLPSFPFRRGAGDPGPRQELLDAP</sequence>
<reference evidence="4" key="1">
    <citation type="submission" date="2008-02" db="EMBL/GenBank/DDBJ databases">
        <authorList>
            <consortium name="The Broad Institute Genome Sequencing Platform"/>
            <person name="Fischbach M."/>
            <person name="Ward D."/>
            <person name="Young S."/>
            <person name="Jaffe D."/>
            <person name="Gnerre S."/>
            <person name="Berlin A."/>
            <person name="Heiman D."/>
            <person name="Hepburn T."/>
            <person name="Sykes S."/>
            <person name="Alvarado L."/>
            <person name="Kodira C.D."/>
            <person name="Straight P."/>
            <person name="Clardy J."/>
            <person name="Hung D."/>
            <person name="Kolter R."/>
            <person name="Mekalanos J."/>
            <person name="Walker S."/>
            <person name="Walsh C.T."/>
            <person name="Lander E."/>
            <person name="Galagan J."/>
            <person name="Nusbaum C."/>
            <person name="Birren B."/>
        </authorList>
    </citation>
    <scope>NUCLEOTIDE SEQUENCE [LARGE SCALE GENOMIC DNA]</scope>
    <source>
        <strain evidence="4">ATCC 25486 / DSM 40338 / CBS 914.69 / JCM 4507 / NBRC 13074 / NRRL 2958 / 5647</strain>
    </source>
</reference>
<feature type="compositionally biased region" description="Low complexity" evidence="1">
    <location>
        <begin position="14"/>
        <end position="45"/>
    </location>
</feature>